<dbReference type="Proteomes" id="UP001152320">
    <property type="component" value="Chromosome 15"/>
</dbReference>
<organism evidence="1 2">
    <name type="scientific">Holothuria leucospilota</name>
    <name type="common">Black long sea cucumber</name>
    <name type="synonym">Mertensiothuria leucospilota</name>
    <dbReference type="NCBI Taxonomy" id="206669"/>
    <lineage>
        <taxon>Eukaryota</taxon>
        <taxon>Metazoa</taxon>
        <taxon>Echinodermata</taxon>
        <taxon>Eleutherozoa</taxon>
        <taxon>Echinozoa</taxon>
        <taxon>Holothuroidea</taxon>
        <taxon>Aspidochirotacea</taxon>
        <taxon>Aspidochirotida</taxon>
        <taxon>Holothuriidae</taxon>
        <taxon>Holothuria</taxon>
    </lineage>
</organism>
<dbReference type="AlphaFoldDB" id="A0A9Q1BKE8"/>
<evidence type="ECO:0000313" key="1">
    <source>
        <dbReference type="EMBL" id="KAJ8028114.1"/>
    </source>
</evidence>
<reference evidence="1" key="1">
    <citation type="submission" date="2021-10" db="EMBL/GenBank/DDBJ databases">
        <title>Tropical sea cucumber genome reveals ecological adaptation and Cuvierian tubules defense mechanism.</title>
        <authorList>
            <person name="Chen T."/>
        </authorList>
    </citation>
    <scope>NUCLEOTIDE SEQUENCE</scope>
    <source>
        <strain evidence="1">Nanhai2018</strain>
        <tissue evidence="1">Muscle</tissue>
    </source>
</reference>
<evidence type="ECO:0000313" key="2">
    <source>
        <dbReference type="Proteomes" id="UP001152320"/>
    </source>
</evidence>
<name>A0A9Q1BKE8_HOLLE</name>
<comment type="caution">
    <text evidence="1">The sequence shown here is derived from an EMBL/GenBank/DDBJ whole genome shotgun (WGS) entry which is preliminary data.</text>
</comment>
<accession>A0A9Q1BKE8</accession>
<dbReference type="OrthoDB" id="416454at2759"/>
<dbReference type="EMBL" id="JAIZAY010000015">
    <property type="protein sequence ID" value="KAJ8028114.1"/>
    <property type="molecule type" value="Genomic_DNA"/>
</dbReference>
<keyword evidence="2" id="KW-1185">Reference proteome</keyword>
<protein>
    <submittedName>
        <fullName evidence="1">Uncharacterized protein</fullName>
    </submittedName>
</protein>
<gene>
    <name evidence="1" type="ORF">HOLleu_30260</name>
</gene>
<sequence length="52" mass="5986">MEIINWLLSLGEFPEQLKHALVQPLLKKHSLDPEILRNCRPVSNLSFISTTD</sequence>
<proteinExistence type="predicted"/>